<proteinExistence type="predicted"/>
<evidence type="ECO:0000256" key="1">
    <source>
        <dbReference type="SAM" id="Phobius"/>
    </source>
</evidence>
<accession>A0A1H0GDI4</accession>
<keyword evidence="2" id="KW-0378">Hydrolase</keyword>
<keyword evidence="1" id="KW-1133">Transmembrane helix</keyword>
<organism evidence="2 3">
    <name type="scientific">Aureimonas jatrophae</name>
    <dbReference type="NCBI Taxonomy" id="1166073"/>
    <lineage>
        <taxon>Bacteria</taxon>
        <taxon>Pseudomonadati</taxon>
        <taxon>Pseudomonadota</taxon>
        <taxon>Alphaproteobacteria</taxon>
        <taxon>Hyphomicrobiales</taxon>
        <taxon>Aurantimonadaceae</taxon>
        <taxon>Aureimonas</taxon>
    </lineage>
</organism>
<dbReference type="STRING" id="1166073.SAMN05192530_10375"/>
<dbReference type="InterPro" id="IPR001969">
    <property type="entry name" value="Aspartic_peptidase_AS"/>
</dbReference>
<sequence length="232" mass="23893">MTFGPFGILLAVLVVGGAFLVLGGAPLLGIPDGDFAGLLYGGVLAAVIGAGVLRSARGRWVSAALSAGTWLAAFAVVTALYVFGPELRFVGDRMLSALQPGRTSTTGEAGDRRISVERSGDGQFHVDASVNGVTLRFVADTGASVVALDQASAARAGIPVDTLHYGTPIRTANGVAQAAGVRIDRLSVGGIERRNVSAVIVDQDLGIGLLGLSFLDTFRSVEFRGNRLILTE</sequence>
<reference evidence="2 3" key="1">
    <citation type="submission" date="2016-10" db="EMBL/GenBank/DDBJ databases">
        <authorList>
            <person name="de Groot N.N."/>
        </authorList>
    </citation>
    <scope>NUCLEOTIDE SEQUENCE [LARGE SCALE GENOMIC DNA]</scope>
    <source>
        <strain evidence="3">L7-484,KACC 16230,DSM 25025</strain>
    </source>
</reference>
<dbReference type="GO" id="GO:0004190">
    <property type="term" value="F:aspartic-type endopeptidase activity"/>
    <property type="evidence" value="ECO:0007669"/>
    <property type="project" value="InterPro"/>
</dbReference>
<evidence type="ECO:0000313" key="2">
    <source>
        <dbReference type="EMBL" id="SDO04977.1"/>
    </source>
</evidence>
<dbReference type="NCBIfam" id="TIGR02281">
    <property type="entry name" value="clan_AA_DTGA"/>
    <property type="match status" value="1"/>
</dbReference>
<dbReference type="AlphaFoldDB" id="A0A1H0GDI4"/>
<name>A0A1H0GDI4_9HYPH</name>
<dbReference type="SUPFAM" id="SSF50630">
    <property type="entry name" value="Acid proteases"/>
    <property type="match status" value="1"/>
</dbReference>
<keyword evidence="1" id="KW-0812">Transmembrane</keyword>
<keyword evidence="3" id="KW-1185">Reference proteome</keyword>
<gene>
    <name evidence="2" type="ORF">SAMN05192530_10375</name>
</gene>
<dbReference type="Pfam" id="PF13975">
    <property type="entry name" value="gag-asp_proteas"/>
    <property type="match status" value="1"/>
</dbReference>
<dbReference type="OrthoDB" id="7595324at2"/>
<dbReference type="RefSeq" id="WP_090671648.1">
    <property type="nucleotide sequence ID" value="NZ_FNIT01000003.1"/>
</dbReference>
<dbReference type="Proteomes" id="UP000198793">
    <property type="component" value="Unassembled WGS sequence"/>
</dbReference>
<dbReference type="GO" id="GO:0006508">
    <property type="term" value="P:proteolysis"/>
    <property type="evidence" value="ECO:0007669"/>
    <property type="project" value="UniProtKB-KW"/>
</dbReference>
<feature type="transmembrane region" description="Helical" evidence="1">
    <location>
        <begin position="60"/>
        <end position="84"/>
    </location>
</feature>
<protein>
    <submittedName>
        <fullName evidence="2">Aspartyl protease family protein</fullName>
    </submittedName>
</protein>
<dbReference type="InterPro" id="IPR034122">
    <property type="entry name" value="Retropepsin-like_bacterial"/>
</dbReference>
<dbReference type="InterPro" id="IPR021109">
    <property type="entry name" value="Peptidase_aspartic_dom_sf"/>
</dbReference>
<dbReference type="EMBL" id="FNIT01000003">
    <property type="protein sequence ID" value="SDO04977.1"/>
    <property type="molecule type" value="Genomic_DNA"/>
</dbReference>
<evidence type="ECO:0000313" key="3">
    <source>
        <dbReference type="Proteomes" id="UP000198793"/>
    </source>
</evidence>
<dbReference type="PROSITE" id="PS00141">
    <property type="entry name" value="ASP_PROTEASE"/>
    <property type="match status" value="1"/>
</dbReference>
<dbReference type="CDD" id="cd05483">
    <property type="entry name" value="retropepsin_like_bacteria"/>
    <property type="match status" value="1"/>
</dbReference>
<dbReference type="InterPro" id="IPR011969">
    <property type="entry name" value="Clan_AA_Asp_peptidase_C"/>
</dbReference>
<feature type="transmembrane region" description="Helical" evidence="1">
    <location>
        <begin position="6"/>
        <end position="28"/>
    </location>
</feature>
<feature type="transmembrane region" description="Helical" evidence="1">
    <location>
        <begin position="35"/>
        <end position="54"/>
    </location>
</feature>
<dbReference type="Gene3D" id="2.40.70.10">
    <property type="entry name" value="Acid Proteases"/>
    <property type="match status" value="1"/>
</dbReference>
<keyword evidence="1" id="KW-0472">Membrane</keyword>
<keyword evidence="2" id="KW-0645">Protease</keyword>